<name>A0A699HPH2_TANCI</name>
<feature type="coiled-coil region" evidence="1">
    <location>
        <begin position="89"/>
        <end position="116"/>
    </location>
</feature>
<reference evidence="2" key="1">
    <citation type="journal article" date="2019" name="Sci. Rep.">
        <title>Draft genome of Tanacetum cinerariifolium, the natural source of mosquito coil.</title>
        <authorList>
            <person name="Yamashiro T."/>
            <person name="Shiraishi A."/>
            <person name="Satake H."/>
            <person name="Nakayama K."/>
        </authorList>
    </citation>
    <scope>NUCLEOTIDE SEQUENCE</scope>
</reference>
<dbReference type="EMBL" id="BKCJ010180194">
    <property type="protein sequence ID" value="GEY45726.1"/>
    <property type="molecule type" value="Genomic_DNA"/>
</dbReference>
<protein>
    <submittedName>
        <fullName evidence="2">Uncharacterized protein</fullName>
    </submittedName>
</protein>
<evidence type="ECO:0000256" key="1">
    <source>
        <dbReference type="SAM" id="Coils"/>
    </source>
</evidence>
<dbReference type="Pfam" id="PF14223">
    <property type="entry name" value="Retrotran_gag_2"/>
    <property type="match status" value="1"/>
</dbReference>
<keyword evidence="1" id="KW-0175">Coiled coil</keyword>
<evidence type="ECO:0000313" key="2">
    <source>
        <dbReference type="EMBL" id="GEY45726.1"/>
    </source>
</evidence>
<organism evidence="2">
    <name type="scientific">Tanacetum cinerariifolium</name>
    <name type="common">Dalmatian daisy</name>
    <name type="synonym">Chrysanthemum cinerariifolium</name>
    <dbReference type="NCBI Taxonomy" id="118510"/>
    <lineage>
        <taxon>Eukaryota</taxon>
        <taxon>Viridiplantae</taxon>
        <taxon>Streptophyta</taxon>
        <taxon>Embryophyta</taxon>
        <taxon>Tracheophyta</taxon>
        <taxon>Spermatophyta</taxon>
        <taxon>Magnoliopsida</taxon>
        <taxon>eudicotyledons</taxon>
        <taxon>Gunneridae</taxon>
        <taxon>Pentapetalae</taxon>
        <taxon>asterids</taxon>
        <taxon>campanulids</taxon>
        <taxon>Asterales</taxon>
        <taxon>Asteraceae</taxon>
        <taxon>Asteroideae</taxon>
        <taxon>Anthemideae</taxon>
        <taxon>Anthemidinae</taxon>
        <taxon>Tanacetum</taxon>
    </lineage>
</organism>
<comment type="caution">
    <text evidence="2">The sequence shown here is derived from an EMBL/GenBank/DDBJ whole genome shotgun (WGS) entry which is preliminary data.</text>
</comment>
<gene>
    <name evidence="2" type="ORF">Tci_417700</name>
</gene>
<sequence>MLLDDAAELRLLEQSAVRLAKKNKLKARGTLLMALPDKHQLKFDIYKDAKTLIEAIEKRFGGNKETKKVQKTLLKQQYENFTGSSSESLDQIHDRLQKLISQLEILEESLSQEDINLKFLRSLPTEWKTYTLIWRNKTDLEEQSLDDLFNSLKINEAEVKSSSSASTSTQNIAFVSSQTTDRTNDQVSAVASVSAASSKIHVSALPNMDTLNADDLEEMDLKWQMAMLTVRARKRHFAKECRSFKDTRRNVVAEPQKRNVPEETSISNALVSYPIYDRYQSGDGYHTVPPPYTRTFMPPKPDLVLHDASNVNKIVHTAFNVVLSPTKPEKDLSHTHRPSAPIIED</sequence>
<accession>A0A699HPH2</accession>
<dbReference type="AlphaFoldDB" id="A0A699HPH2"/>
<proteinExistence type="predicted"/>